<evidence type="ECO:0000313" key="2">
    <source>
        <dbReference type="EMBL" id="KAK8050855.1"/>
    </source>
</evidence>
<proteinExistence type="predicted"/>
<reference evidence="2 3" key="1">
    <citation type="submission" date="2023-01" db="EMBL/GenBank/DDBJ databases">
        <title>Analysis of 21 Apiospora genomes using comparative genomics revels a genus with tremendous synthesis potential of carbohydrate active enzymes and secondary metabolites.</title>
        <authorList>
            <person name="Sorensen T."/>
        </authorList>
    </citation>
    <scope>NUCLEOTIDE SEQUENCE [LARGE SCALE GENOMIC DNA]</scope>
    <source>
        <strain evidence="2 3">CBS 33761</strain>
    </source>
</reference>
<sequence>MALSVQQTLMETTAAQHPPMSETTREPIRDEPAVLELLYQPLLLEDAMNKVMTGYRDGAGESFGIPTDSMLPSFVAHKSFANKLAQVLDCERGGKTVTALTILKGKTMHPVYVIASNLRSQDQLEYAQSFLTKLLRFVHDNPFELNPKPLFKKVLGQIIMFNLSRVQAYLTNLKRCLGTCIVDCGIRGGTQPRVEDFVKQSLFSDGPGKRQREEQVLEAWQELRHCLGRLHSYRQAAEVILAAHERWPQLFQEFRVYAILSGRRAPNPIQDRQLNAETIVRSMLWDDEDPGPYLRQVGVLDQIGLSSEIRKLAQKKTFHPFVHAEVQVHAALIQQDIFRPYQFWNEYKYIGSSKPTCRLCSYYFFERGDGMQVRPTHHNLYLHWRLPDVYPSQGPAEVRTHRQLLERITEHVRKDARRTLDERLPSRRRHDSDDHSSIPSLLYPTFPDSTSSFSDLVSETSHLYVSSPTTSSFTPQPVGRVTLDQLVDGGDGFDSDDDEIVFLRN</sequence>
<feature type="compositionally biased region" description="Polar residues" evidence="1">
    <location>
        <begin position="1"/>
        <end position="15"/>
    </location>
</feature>
<feature type="compositionally biased region" description="Basic and acidic residues" evidence="1">
    <location>
        <begin position="416"/>
        <end position="436"/>
    </location>
</feature>
<comment type="caution">
    <text evidence="2">The sequence shown here is derived from an EMBL/GenBank/DDBJ whole genome shotgun (WGS) entry which is preliminary data.</text>
</comment>
<keyword evidence="3" id="KW-1185">Reference proteome</keyword>
<feature type="region of interest" description="Disordered" evidence="1">
    <location>
        <begin position="416"/>
        <end position="441"/>
    </location>
</feature>
<dbReference type="InterPro" id="IPR027796">
    <property type="entry name" value="OTT_1508_deam-like"/>
</dbReference>
<dbReference type="PANTHER" id="PTHR42037">
    <property type="match status" value="1"/>
</dbReference>
<dbReference type="EMBL" id="JAQQWK010000002">
    <property type="protein sequence ID" value="KAK8050855.1"/>
    <property type="molecule type" value="Genomic_DNA"/>
</dbReference>
<dbReference type="Proteomes" id="UP001444661">
    <property type="component" value="Unassembled WGS sequence"/>
</dbReference>
<gene>
    <name evidence="2" type="ORF">PG993_002240</name>
</gene>
<feature type="region of interest" description="Disordered" evidence="1">
    <location>
        <begin position="1"/>
        <end position="26"/>
    </location>
</feature>
<organism evidence="2 3">
    <name type="scientific">Apiospora rasikravindrae</name>
    <dbReference type="NCBI Taxonomy" id="990691"/>
    <lineage>
        <taxon>Eukaryota</taxon>
        <taxon>Fungi</taxon>
        <taxon>Dikarya</taxon>
        <taxon>Ascomycota</taxon>
        <taxon>Pezizomycotina</taxon>
        <taxon>Sordariomycetes</taxon>
        <taxon>Xylariomycetidae</taxon>
        <taxon>Amphisphaeriales</taxon>
        <taxon>Apiosporaceae</taxon>
        <taxon>Apiospora</taxon>
    </lineage>
</organism>
<protein>
    <submittedName>
        <fullName evidence="2">Uncharacterized protein</fullName>
    </submittedName>
</protein>
<accession>A0ABR1TYB8</accession>
<evidence type="ECO:0000313" key="3">
    <source>
        <dbReference type="Proteomes" id="UP001444661"/>
    </source>
</evidence>
<dbReference type="Pfam" id="PF14441">
    <property type="entry name" value="OTT_1508_deam"/>
    <property type="match status" value="1"/>
</dbReference>
<dbReference type="PANTHER" id="PTHR42037:SF1">
    <property type="match status" value="1"/>
</dbReference>
<evidence type="ECO:0000256" key="1">
    <source>
        <dbReference type="SAM" id="MobiDB-lite"/>
    </source>
</evidence>
<name>A0ABR1TYB8_9PEZI</name>